<dbReference type="InterPro" id="IPR047153">
    <property type="entry name" value="TRIM45/56/19-like"/>
</dbReference>
<comment type="caution">
    <text evidence="8">The sequence shown here is derived from an EMBL/GenBank/DDBJ whole genome shotgun (WGS) entry which is preliminary data.</text>
</comment>
<feature type="domain" description="RING-type" evidence="6">
    <location>
        <begin position="31"/>
        <end position="74"/>
    </location>
</feature>
<dbReference type="GO" id="GO:0061630">
    <property type="term" value="F:ubiquitin protein ligase activity"/>
    <property type="evidence" value="ECO:0007669"/>
    <property type="project" value="TreeGrafter"/>
</dbReference>
<keyword evidence="1" id="KW-0479">Metal-binding</keyword>
<organism evidence="8 9">
    <name type="scientific">Bugula neritina</name>
    <name type="common">Brown bryozoan</name>
    <name type="synonym">Sertularia neritina</name>
    <dbReference type="NCBI Taxonomy" id="10212"/>
    <lineage>
        <taxon>Eukaryota</taxon>
        <taxon>Metazoa</taxon>
        <taxon>Spiralia</taxon>
        <taxon>Lophotrochozoa</taxon>
        <taxon>Bryozoa</taxon>
        <taxon>Gymnolaemata</taxon>
        <taxon>Cheilostomatida</taxon>
        <taxon>Flustrina</taxon>
        <taxon>Buguloidea</taxon>
        <taxon>Bugulidae</taxon>
        <taxon>Bugula</taxon>
    </lineage>
</organism>
<feature type="domain" description="B box-type" evidence="7">
    <location>
        <begin position="97"/>
        <end position="139"/>
    </location>
</feature>
<dbReference type="SMART" id="SM00184">
    <property type="entry name" value="RING"/>
    <property type="match status" value="1"/>
</dbReference>
<dbReference type="OrthoDB" id="6269600at2759"/>
<evidence type="ECO:0000256" key="1">
    <source>
        <dbReference type="ARBA" id="ARBA00022723"/>
    </source>
</evidence>
<dbReference type="PANTHER" id="PTHR25462">
    <property type="entry name" value="BONUS, ISOFORM C-RELATED"/>
    <property type="match status" value="1"/>
</dbReference>
<dbReference type="SUPFAM" id="SSF57850">
    <property type="entry name" value="RING/U-box"/>
    <property type="match status" value="1"/>
</dbReference>
<dbReference type="PANTHER" id="PTHR25462:SF296">
    <property type="entry name" value="MEIOTIC P26, ISOFORM F"/>
    <property type="match status" value="1"/>
</dbReference>
<dbReference type="PROSITE" id="PS50089">
    <property type="entry name" value="ZF_RING_2"/>
    <property type="match status" value="1"/>
</dbReference>
<evidence type="ECO:0000256" key="4">
    <source>
        <dbReference type="PROSITE-ProRule" id="PRU00024"/>
    </source>
</evidence>
<dbReference type="Proteomes" id="UP000593567">
    <property type="component" value="Unassembled WGS sequence"/>
</dbReference>
<evidence type="ECO:0000313" key="9">
    <source>
        <dbReference type="Proteomes" id="UP000593567"/>
    </source>
</evidence>
<evidence type="ECO:0000313" key="8">
    <source>
        <dbReference type="EMBL" id="KAF6021180.1"/>
    </source>
</evidence>
<evidence type="ECO:0000259" key="7">
    <source>
        <dbReference type="PROSITE" id="PS50119"/>
    </source>
</evidence>
<sequence length="334" mass="38124">MVVLSSHAATVVQFHITSTDSMDTYSEDVTCQFCLQPSDQMVDPRRLPCSHMFCKTCLLEDSAKRGVIMCPVCRQEYTKNVDSLPAVMAEEADLVSVEKDTCTTCKDQIATGFCEKCSELACVQHLKCHEKLLHPLIPIELYRKRPSHYKKVLCVNHHKEIVISCEKCPLLACPQCNFNTSECTGEAQYYSRDHKIVSVVNKSRQIKEEMKNLLKQVAVCATQLGEAEKVMWVKFDDLNEYIEGLDQAAAYPNETNQTYSEEQLAILAADIDEHVQRLENKQSELEEVQKYTNLFLNESHDTEVVRLQQEKRDLVKKVMEGVDEMVKPSFVEIV</sequence>
<reference evidence="8" key="1">
    <citation type="submission" date="2020-06" db="EMBL/GenBank/DDBJ databases">
        <title>Draft genome of Bugula neritina, a colonial animal packing powerful symbionts and potential medicines.</title>
        <authorList>
            <person name="Rayko M."/>
        </authorList>
    </citation>
    <scope>NUCLEOTIDE SEQUENCE [LARGE SCALE GENOMIC DNA]</scope>
    <source>
        <strain evidence="8">Kwan_BN1</strain>
    </source>
</reference>
<dbReference type="Pfam" id="PF13445">
    <property type="entry name" value="zf-RING_UBOX"/>
    <property type="match status" value="1"/>
</dbReference>
<dbReference type="AlphaFoldDB" id="A0A7J7J4S2"/>
<dbReference type="EMBL" id="VXIV02003103">
    <property type="protein sequence ID" value="KAF6021180.1"/>
    <property type="molecule type" value="Genomic_DNA"/>
</dbReference>
<dbReference type="PROSITE" id="PS50119">
    <property type="entry name" value="ZF_BBOX"/>
    <property type="match status" value="1"/>
</dbReference>
<dbReference type="InterPro" id="IPR000315">
    <property type="entry name" value="Znf_B-box"/>
</dbReference>
<dbReference type="InterPro" id="IPR013083">
    <property type="entry name" value="Znf_RING/FYVE/PHD"/>
</dbReference>
<dbReference type="GO" id="GO:0008270">
    <property type="term" value="F:zinc ion binding"/>
    <property type="evidence" value="ECO:0007669"/>
    <property type="project" value="UniProtKB-KW"/>
</dbReference>
<evidence type="ECO:0000259" key="6">
    <source>
        <dbReference type="PROSITE" id="PS50089"/>
    </source>
</evidence>
<protein>
    <submittedName>
        <fullName evidence="8">Uncharacterized protein</fullName>
    </submittedName>
</protein>
<dbReference type="InterPro" id="IPR027370">
    <property type="entry name" value="Znf-RING_euk"/>
</dbReference>
<evidence type="ECO:0000256" key="3">
    <source>
        <dbReference type="ARBA" id="ARBA00022833"/>
    </source>
</evidence>
<keyword evidence="2 4" id="KW-0863">Zinc-finger</keyword>
<keyword evidence="3" id="KW-0862">Zinc</keyword>
<evidence type="ECO:0000256" key="2">
    <source>
        <dbReference type="ARBA" id="ARBA00022771"/>
    </source>
</evidence>
<feature type="coiled-coil region" evidence="5">
    <location>
        <begin position="264"/>
        <end position="317"/>
    </location>
</feature>
<dbReference type="PROSITE" id="PS00518">
    <property type="entry name" value="ZF_RING_1"/>
    <property type="match status" value="1"/>
</dbReference>
<gene>
    <name evidence="8" type="ORF">EB796_020510</name>
</gene>
<dbReference type="Gene3D" id="3.30.40.10">
    <property type="entry name" value="Zinc/RING finger domain, C3HC4 (zinc finger)"/>
    <property type="match status" value="1"/>
</dbReference>
<dbReference type="InterPro" id="IPR017907">
    <property type="entry name" value="Znf_RING_CS"/>
</dbReference>
<evidence type="ECO:0000256" key="5">
    <source>
        <dbReference type="SAM" id="Coils"/>
    </source>
</evidence>
<keyword evidence="9" id="KW-1185">Reference proteome</keyword>
<keyword evidence="5" id="KW-0175">Coiled coil</keyword>
<proteinExistence type="predicted"/>
<name>A0A7J7J4S2_BUGNE</name>
<accession>A0A7J7J4S2</accession>
<dbReference type="InterPro" id="IPR001841">
    <property type="entry name" value="Znf_RING"/>
</dbReference>